<dbReference type="AlphaFoldDB" id="A0A364NLL8"/>
<dbReference type="GO" id="GO:0008972">
    <property type="term" value="F:phosphomethylpyrimidine kinase activity"/>
    <property type="evidence" value="ECO:0007669"/>
    <property type="project" value="InterPro"/>
</dbReference>
<evidence type="ECO:0000256" key="4">
    <source>
        <dbReference type="ARBA" id="ARBA00022741"/>
    </source>
</evidence>
<gene>
    <name evidence="8" type="primary">thiD</name>
    <name evidence="8" type="ORF">DN062_09215</name>
</gene>
<dbReference type="InterPro" id="IPR004399">
    <property type="entry name" value="HMP/HMP-P_kinase_dom"/>
</dbReference>
<keyword evidence="6" id="KW-0067">ATP-binding</keyword>
<dbReference type="GO" id="GO:0008902">
    <property type="term" value="F:hydroxymethylpyrimidine kinase activity"/>
    <property type="evidence" value="ECO:0007669"/>
    <property type="project" value="UniProtKB-EC"/>
</dbReference>
<evidence type="ECO:0000256" key="3">
    <source>
        <dbReference type="ARBA" id="ARBA00022679"/>
    </source>
</evidence>
<name>A0A364NLL8_9GAMM</name>
<dbReference type="PANTHER" id="PTHR20858:SF17">
    <property type="entry name" value="HYDROXYMETHYLPYRIMIDINE_PHOSPHOMETHYLPYRIMIDINE KINASE THI20-RELATED"/>
    <property type="match status" value="1"/>
</dbReference>
<dbReference type="GO" id="GO:0009229">
    <property type="term" value="P:thiamine diphosphate biosynthetic process"/>
    <property type="evidence" value="ECO:0007669"/>
    <property type="project" value="UniProtKB-UniPathway"/>
</dbReference>
<dbReference type="GO" id="GO:0009228">
    <property type="term" value="P:thiamine biosynthetic process"/>
    <property type="evidence" value="ECO:0007669"/>
    <property type="project" value="InterPro"/>
</dbReference>
<proteinExistence type="predicted"/>
<dbReference type="GO" id="GO:0005524">
    <property type="term" value="F:ATP binding"/>
    <property type="evidence" value="ECO:0007669"/>
    <property type="project" value="UniProtKB-KW"/>
</dbReference>
<comment type="pathway">
    <text evidence="1">Cofactor biosynthesis; thiamine diphosphate biosynthesis.</text>
</comment>
<evidence type="ECO:0000256" key="6">
    <source>
        <dbReference type="ARBA" id="ARBA00022840"/>
    </source>
</evidence>
<dbReference type="InterPro" id="IPR013749">
    <property type="entry name" value="PM/HMP-P_kinase-1"/>
</dbReference>
<reference evidence="8 9" key="1">
    <citation type="submission" date="2018-06" db="EMBL/GenBank/DDBJ databases">
        <title>Nitrincola tibetense sp. nov., isolated from Lake XuguoCo on Tibetan Plateau.</title>
        <authorList>
            <person name="Xing P."/>
        </authorList>
    </citation>
    <scope>NUCLEOTIDE SEQUENCE [LARGE SCALE GENOMIC DNA]</scope>
    <source>
        <strain evidence="9">xg18</strain>
    </source>
</reference>
<keyword evidence="3" id="KW-0808">Transferase</keyword>
<evidence type="ECO:0000313" key="8">
    <source>
        <dbReference type="EMBL" id="RAU17962.1"/>
    </source>
</evidence>
<organism evidence="8 9">
    <name type="scientific">Nitrincola tibetensis</name>
    <dbReference type="NCBI Taxonomy" id="2219697"/>
    <lineage>
        <taxon>Bacteria</taxon>
        <taxon>Pseudomonadati</taxon>
        <taxon>Pseudomonadota</taxon>
        <taxon>Gammaproteobacteria</taxon>
        <taxon>Oceanospirillales</taxon>
        <taxon>Oceanospirillaceae</taxon>
        <taxon>Nitrincola</taxon>
    </lineage>
</organism>
<protein>
    <recommendedName>
        <fullName evidence="2">hydroxymethylpyrimidine kinase</fullName>
        <ecNumber evidence="2">2.7.1.49</ecNumber>
    </recommendedName>
</protein>
<dbReference type="RefSeq" id="WP_112159050.1">
    <property type="nucleotide sequence ID" value="NZ_QKRX01000006.1"/>
</dbReference>
<accession>A0A364NLL8</accession>
<sequence length="271" mass="28960">MTTQTFPIALTIAGSDSGGGAGIQADLKTFSALSVYGASVITAITAQNTCEVRSIHSVPIEIIKDQIRCVLEDLSVNAIKVGMIGDEATITAVAQCLSEATHIPIVLDPVMVSKTGKMLLVSDATQALISQLIPKATLITPNLPEAAVLCREDEAQSLDAMYKTLDQLMNLGSKAVLLKGGHLASSDRCYDLLATPSCIHRFESTRIKTQNTHGTGCSMASAITANIAKGYSLEQAVEEAKNWLTQAIEHSDRLNVGRGFGPIHHFHDFWL</sequence>
<evidence type="ECO:0000256" key="1">
    <source>
        <dbReference type="ARBA" id="ARBA00004948"/>
    </source>
</evidence>
<keyword evidence="4" id="KW-0547">Nucleotide-binding</keyword>
<keyword evidence="9" id="KW-1185">Reference proteome</keyword>
<dbReference type="GO" id="GO:0005829">
    <property type="term" value="C:cytosol"/>
    <property type="evidence" value="ECO:0007669"/>
    <property type="project" value="TreeGrafter"/>
</dbReference>
<dbReference type="CDD" id="cd01169">
    <property type="entry name" value="HMPP_kinase"/>
    <property type="match status" value="1"/>
</dbReference>
<feature type="domain" description="Pyridoxamine kinase/Phosphomethylpyrimidine kinase" evidence="7">
    <location>
        <begin position="16"/>
        <end position="264"/>
    </location>
</feature>
<comment type="caution">
    <text evidence="8">The sequence shown here is derived from an EMBL/GenBank/DDBJ whole genome shotgun (WGS) entry which is preliminary data.</text>
</comment>
<dbReference type="Pfam" id="PF08543">
    <property type="entry name" value="Phos_pyr_kin"/>
    <property type="match status" value="1"/>
</dbReference>
<dbReference type="InterPro" id="IPR029056">
    <property type="entry name" value="Ribokinase-like"/>
</dbReference>
<dbReference type="FunFam" id="3.40.1190.20:FF:000003">
    <property type="entry name" value="Phosphomethylpyrimidine kinase ThiD"/>
    <property type="match status" value="1"/>
</dbReference>
<dbReference type="Gene3D" id="3.40.1190.20">
    <property type="match status" value="1"/>
</dbReference>
<evidence type="ECO:0000313" key="9">
    <source>
        <dbReference type="Proteomes" id="UP000250744"/>
    </source>
</evidence>
<keyword evidence="5 8" id="KW-0418">Kinase</keyword>
<dbReference type="NCBIfam" id="TIGR00097">
    <property type="entry name" value="HMP-P_kinase"/>
    <property type="match status" value="1"/>
</dbReference>
<evidence type="ECO:0000259" key="7">
    <source>
        <dbReference type="Pfam" id="PF08543"/>
    </source>
</evidence>
<dbReference type="OrthoDB" id="9810880at2"/>
<dbReference type="Proteomes" id="UP000250744">
    <property type="component" value="Unassembled WGS sequence"/>
</dbReference>
<dbReference type="SUPFAM" id="SSF53613">
    <property type="entry name" value="Ribokinase-like"/>
    <property type="match status" value="1"/>
</dbReference>
<dbReference type="UniPathway" id="UPA00060">
    <property type="reaction ID" value="UER00138"/>
</dbReference>
<dbReference type="PANTHER" id="PTHR20858">
    <property type="entry name" value="PHOSPHOMETHYLPYRIMIDINE KINASE"/>
    <property type="match status" value="1"/>
</dbReference>
<dbReference type="EC" id="2.7.1.49" evidence="2"/>
<evidence type="ECO:0000256" key="5">
    <source>
        <dbReference type="ARBA" id="ARBA00022777"/>
    </source>
</evidence>
<dbReference type="EMBL" id="QKRX01000006">
    <property type="protein sequence ID" value="RAU17962.1"/>
    <property type="molecule type" value="Genomic_DNA"/>
</dbReference>
<evidence type="ECO:0000256" key="2">
    <source>
        <dbReference type="ARBA" id="ARBA00012135"/>
    </source>
</evidence>